<evidence type="ECO:0000313" key="3">
    <source>
        <dbReference type="Proteomes" id="UP001501563"/>
    </source>
</evidence>
<dbReference type="Proteomes" id="UP001501563">
    <property type="component" value="Unassembled WGS sequence"/>
</dbReference>
<reference evidence="3" key="1">
    <citation type="journal article" date="2019" name="Int. J. Syst. Evol. Microbiol.">
        <title>The Global Catalogue of Microorganisms (GCM) 10K type strain sequencing project: providing services to taxonomists for standard genome sequencing and annotation.</title>
        <authorList>
            <consortium name="The Broad Institute Genomics Platform"/>
            <consortium name="The Broad Institute Genome Sequencing Center for Infectious Disease"/>
            <person name="Wu L."/>
            <person name="Ma J."/>
        </authorList>
    </citation>
    <scope>NUCLEOTIDE SEQUENCE [LARGE SCALE GENOMIC DNA]</scope>
    <source>
        <strain evidence="3">JCM 16578</strain>
    </source>
</reference>
<protein>
    <submittedName>
        <fullName evidence="2">Uncharacterized protein</fullName>
    </submittedName>
</protein>
<feature type="compositionally biased region" description="Low complexity" evidence="1">
    <location>
        <begin position="185"/>
        <end position="199"/>
    </location>
</feature>
<feature type="compositionally biased region" description="Low complexity" evidence="1">
    <location>
        <begin position="208"/>
        <end position="225"/>
    </location>
</feature>
<accession>A0ABP7L1M5</accession>
<keyword evidence="3" id="KW-1185">Reference proteome</keyword>
<evidence type="ECO:0000256" key="1">
    <source>
        <dbReference type="SAM" id="MobiDB-lite"/>
    </source>
</evidence>
<name>A0ABP7L1M5_9ACTN</name>
<gene>
    <name evidence="2" type="ORF">GCM10022207_71470</name>
</gene>
<sequence>MHPDGSALETALAAALRGSVLDPAAEQHAVAAFRTAYEARTQRARTGRRYVGWPPAPGRARRPVKTALGVVCASIALGGAAVAAIGSVGPSAEGDSPKSAHPSPVAPDRSAGGTAPVSPHSHGPTQQPGTAKDTEAHCRAYEQSGNRGKALEATAWQRLVAAAGGRDKVASYCSERLARATVEPGKQGDQGKQGVGAADSVRGNQQKSAGASATHTGGTGSASENAGGGGGKADEKDK</sequence>
<feature type="region of interest" description="Disordered" evidence="1">
    <location>
        <begin position="182"/>
        <end position="238"/>
    </location>
</feature>
<feature type="region of interest" description="Disordered" evidence="1">
    <location>
        <begin position="89"/>
        <end position="134"/>
    </location>
</feature>
<organism evidence="2 3">
    <name type="scientific">Streptomyces lannensis</name>
    <dbReference type="NCBI Taxonomy" id="766498"/>
    <lineage>
        <taxon>Bacteria</taxon>
        <taxon>Bacillati</taxon>
        <taxon>Actinomycetota</taxon>
        <taxon>Actinomycetes</taxon>
        <taxon>Kitasatosporales</taxon>
        <taxon>Streptomycetaceae</taxon>
        <taxon>Streptomyces</taxon>
    </lineage>
</organism>
<proteinExistence type="predicted"/>
<dbReference type="EMBL" id="BAAAZA010000030">
    <property type="protein sequence ID" value="GAA3893287.1"/>
    <property type="molecule type" value="Genomic_DNA"/>
</dbReference>
<evidence type="ECO:0000313" key="2">
    <source>
        <dbReference type="EMBL" id="GAA3893287.1"/>
    </source>
</evidence>
<comment type="caution">
    <text evidence="2">The sequence shown here is derived from an EMBL/GenBank/DDBJ whole genome shotgun (WGS) entry which is preliminary data.</text>
</comment>